<protein>
    <submittedName>
        <fullName evidence="4">IGFBP N-terminal domain-containing protein</fullName>
    </submittedName>
</protein>
<accession>A0A183C5R7</accession>
<name>A0A183C5R7_GLOPA</name>
<proteinExistence type="predicted"/>
<evidence type="ECO:0000313" key="3">
    <source>
        <dbReference type="Proteomes" id="UP000050741"/>
    </source>
</evidence>
<sequence>MLFKIIITLALVLINYNTEKVADASCCCCCPCCCKCCCCPQPPIIIQPPPALHKICQVPCCCCKPCCGCGCCGCGCCGGGGGRKRRSVAAALRGVLSAPVGQTMKVPSKSGCEAVASTRCARNCQPAEPATGAATKKPSALPRLARQS</sequence>
<reference evidence="3" key="1">
    <citation type="submission" date="2014-05" db="EMBL/GenBank/DDBJ databases">
        <title>The genome and life-stage specific transcriptomes of Globodera pallida elucidate key aspects of plant parasitism by a cyst nematode.</title>
        <authorList>
            <person name="Cotton J.A."/>
            <person name="Lilley C.J."/>
            <person name="Jones L.M."/>
            <person name="Kikuchi T."/>
            <person name="Reid A.J."/>
            <person name="Thorpe P."/>
            <person name="Tsai I.J."/>
            <person name="Beasley H."/>
            <person name="Blok V."/>
            <person name="Cock P.J.A."/>
            <person name="Van den Akker S.E."/>
            <person name="Holroyd N."/>
            <person name="Hunt M."/>
            <person name="Mantelin S."/>
            <person name="Naghra H."/>
            <person name="Pain A."/>
            <person name="Palomares-Rius J.E."/>
            <person name="Zarowiecki M."/>
            <person name="Berriman M."/>
            <person name="Jones J.T."/>
            <person name="Urwin P.E."/>
        </authorList>
    </citation>
    <scope>NUCLEOTIDE SEQUENCE [LARGE SCALE GENOMIC DNA]</scope>
    <source>
        <strain evidence="3">Lindley</strain>
    </source>
</reference>
<organism evidence="3 4">
    <name type="scientific">Globodera pallida</name>
    <name type="common">Potato cyst nematode worm</name>
    <name type="synonym">Heterodera pallida</name>
    <dbReference type="NCBI Taxonomy" id="36090"/>
    <lineage>
        <taxon>Eukaryota</taxon>
        <taxon>Metazoa</taxon>
        <taxon>Ecdysozoa</taxon>
        <taxon>Nematoda</taxon>
        <taxon>Chromadorea</taxon>
        <taxon>Rhabditida</taxon>
        <taxon>Tylenchina</taxon>
        <taxon>Tylenchomorpha</taxon>
        <taxon>Tylenchoidea</taxon>
        <taxon>Heteroderidae</taxon>
        <taxon>Heteroderinae</taxon>
        <taxon>Globodera</taxon>
    </lineage>
</organism>
<feature type="region of interest" description="Disordered" evidence="1">
    <location>
        <begin position="126"/>
        <end position="148"/>
    </location>
</feature>
<keyword evidence="2" id="KW-0732">Signal</keyword>
<evidence type="ECO:0000256" key="2">
    <source>
        <dbReference type="SAM" id="SignalP"/>
    </source>
</evidence>
<dbReference type="WBParaSite" id="GPLIN_000821200">
    <property type="protein sequence ID" value="GPLIN_000821200"/>
    <property type="gene ID" value="GPLIN_000821200"/>
</dbReference>
<dbReference type="Proteomes" id="UP000050741">
    <property type="component" value="Unassembled WGS sequence"/>
</dbReference>
<dbReference type="AlphaFoldDB" id="A0A183C5R7"/>
<reference evidence="4" key="2">
    <citation type="submission" date="2016-06" db="UniProtKB">
        <authorList>
            <consortium name="WormBaseParasite"/>
        </authorList>
    </citation>
    <scope>IDENTIFICATION</scope>
</reference>
<evidence type="ECO:0000256" key="1">
    <source>
        <dbReference type="SAM" id="MobiDB-lite"/>
    </source>
</evidence>
<feature type="signal peptide" evidence="2">
    <location>
        <begin position="1"/>
        <end position="24"/>
    </location>
</feature>
<evidence type="ECO:0000313" key="4">
    <source>
        <dbReference type="WBParaSite" id="GPLIN_000821200"/>
    </source>
</evidence>
<feature type="chain" id="PRO_5008147109" evidence="2">
    <location>
        <begin position="25"/>
        <end position="148"/>
    </location>
</feature>
<keyword evidence="3" id="KW-1185">Reference proteome</keyword>